<keyword evidence="3" id="KW-1185">Reference proteome</keyword>
<accession>A0AAQ4D9Z7</accession>
<name>A0AAQ4D9Z7_AMBAM</name>
<feature type="compositionally biased region" description="Polar residues" evidence="1">
    <location>
        <begin position="13"/>
        <end position="24"/>
    </location>
</feature>
<sequence>MCEQKPPAAKSLLASQSNDPSGATTDDGERRHVNNNTHRKLLSRPERSRAGSFKALPLEGYTNRPQLRPRLLGLRDNANACRVLAGDCVVSA</sequence>
<organism evidence="2 3">
    <name type="scientific">Amblyomma americanum</name>
    <name type="common">Lone star tick</name>
    <dbReference type="NCBI Taxonomy" id="6943"/>
    <lineage>
        <taxon>Eukaryota</taxon>
        <taxon>Metazoa</taxon>
        <taxon>Ecdysozoa</taxon>
        <taxon>Arthropoda</taxon>
        <taxon>Chelicerata</taxon>
        <taxon>Arachnida</taxon>
        <taxon>Acari</taxon>
        <taxon>Parasitiformes</taxon>
        <taxon>Ixodida</taxon>
        <taxon>Ixodoidea</taxon>
        <taxon>Ixodidae</taxon>
        <taxon>Amblyomminae</taxon>
        <taxon>Amblyomma</taxon>
    </lineage>
</organism>
<evidence type="ECO:0000313" key="3">
    <source>
        <dbReference type="Proteomes" id="UP001321473"/>
    </source>
</evidence>
<gene>
    <name evidence="2" type="ORF">V5799_003081</name>
</gene>
<proteinExistence type="predicted"/>
<dbReference type="AlphaFoldDB" id="A0AAQ4D9Z7"/>
<evidence type="ECO:0000256" key="1">
    <source>
        <dbReference type="SAM" id="MobiDB-lite"/>
    </source>
</evidence>
<protein>
    <submittedName>
        <fullName evidence="2">Uncharacterized protein</fullName>
    </submittedName>
</protein>
<evidence type="ECO:0000313" key="2">
    <source>
        <dbReference type="EMBL" id="KAK8759287.1"/>
    </source>
</evidence>
<feature type="region of interest" description="Disordered" evidence="1">
    <location>
        <begin position="1"/>
        <end position="62"/>
    </location>
</feature>
<comment type="caution">
    <text evidence="2">The sequence shown here is derived from an EMBL/GenBank/DDBJ whole genome shotgun (WGS) entry which is preliminary data.</text>
</comment>
<dbReference type="Proteomes" id="UP001321473">
    <property type="component" value="Unassembled WGS sequence"/>
</dbReference>
<dbReference type="EMBL" id="JARKHS020033208">
    <property type="protein sequence ID" value="KAK8759287.1"/>
    <property type="molecule type" value="Genomic_DNA"/>
</dbReference>
<reference evidence="2 3" key="1">
    <citation type="journal article" date="2023" name="Arcadia Sci">
        <title>De novo assembly of a long-read Amblyomma americanum tick genome.</title>
        <authorList>
            <person name="Chou S."/>
            <person name="Poskanzer K.E."/>
            <person name="Rollins M."/>
            <person name="Thuy-Boun P.S."/>
        </authorList>
    </citation>
    <scope>NUCLEOTIDE SEQUENCE [LARGE SCALE GENOMIC DNA]</scope>
    <source>
        <strain evidence="2">F_SG_1</strain>
        <tissue evidence="2">Salivary glands</tissue>
    </source>
</reference>